<evidence type="ECO:0000313" key="2">
    <source>
        <dbReference type="EMBL" id="KAK2722646.1"/>
    </source>
</evidence>
<sequence>MNPRPAVSPQKKKRKGQPDATEQLAGLATEYFKRPLTEEDIVAQSWAMKLKKLRPDQKRFAEKIINDTLFEAEMCTLTREGLRFETYQRQSPFPASSSTTSPN</sequence>
<gene>
    <name evidence="2" type="ORF">QYM36_002986</name>
</gene>
<proteinExistence type="predicted"/>
<accession>A0AA88I9V2</accession>
<comment type="caution">
    <text evidence="2">The sequence shown here is derived from an EMBL/GenBank/DDBJ whole genome shotgun (WGS) entry which is preliminary data.</text>
</comment>
<dbReference type="Proteomes" id="UP001187531">
    <property type="component" value="Unassembled WGS sequence"/>
</dbReference>
<evidence type="ECO:0000256" key="1">
    <source>
        <dbReference type="SAM" id="MobiDB-lite"/>
    </source>
</evidence>
<protein>
    <submittedName>
        <fullName evidence="2">Uncharacterized protein</fullName>
    </submittedName>
</protein>
<name>A0AA88I9V2_ARTSF</name>
<dbReference type="EMBL" id="JAVRJZ010000005">
    <property type="protein sequence ID" value="KAK2722646.1"/>
    <property type="molecule type" value="Genomic_DNA"/>
</dbReference>
<keyword evidence="3" id="KW-1185">Reference proteome</keyword>
<organism evidence="2 3">
    <name type="scientific">Artemia franciscana</name>
    <name type="common">Brine shrimp</name>
    <name type="synonym">Artemia sanfranciscana</name>
    <dbReference type="NCBI Taxonomy" id="6661"/>
    <lineage>
        <taxon>Eukaryota</taxon>
        <taxon>Metazoa</taxon>
        <taxon>Ecdysozoa</taxon>
        <taxon>Arthropoda</taxon>
        <taxon>Crustacea</taxon>
        <taxon>Branchiopoda</taxon>
        <taxon>Anostraca</taxon>
        <taxon>Artemiidae</taxon>
        <taxon>Artemia</taxon>
    </lineage>
</organism>
<feature type="region of interest" description="Disordered" evidence="1">
    <location>
        <begin position="1"/>
        <end position="21"/>
    </location>
</feature>
<reference evidence="2" key="1">
    <citation type="submission" date="2023-07" db="EMBL/GenBank/DDBJ databases">
        <title>Chromosome-level genome assembly of Artemia franciscana.</title>
        <authorList>
            <person name="Jo E."/>
        </authorList>
    </citation>
    <scope>NUCLEOTIDE SEQUENCE</scope>
    <source>
        <tissue evidence="2">Whole body</tissue>
    </source>
</reference>
<dbReference type="AlphaFoldDB" id="A0AA88I9V2"/>
<evidence type="ECO:0000313" key="3">
    <source>
        <dbReference type="Proteomes" id="UP001187531"/>
    </source>
</evidence>